<gene>
    <name evidence="2" type="ORF">P4T90_15465</name>
</gene>
<comment type="caution">
    <text evidence="2">The sequence shown here is derived from an EMBL/GenBank/DDBJ whole genome shotgun (WGS) entry which is preliminary data.</text>
</comment>
<keyword evidence="3" id="KW-1185">Reference proteome</keyword>
<sequence>MEINWQDDQNAAYLCTLQIMIQLKTLIGAEGARLLRDKLALGKPRWNLRRGNFPTARGKRMPAAESNPAG</sequence>
<evidence type="ECO:0000313" key="2">
    <source>
        <dbReference type="EMBL" id="MED1204446.1"/>
    </source>
</evidence>
<proteinExistence type="predicted"/>
<name>A0ABU6MID7_9BACI</name>
<organism evidence="2 3">
    <name type="scientific">Heyndrickxia acidicola</name>
    <dbReference type="NCBI Taxonomy" id="209389"/>
    <lineage>
        <taxon>Bacteria</taxon>
        <taxon>Bacillati</taxon>
        <taxon>Bacillota</taxon>
        <taxon>Bacilli</taxon>
        <taxon>Bacillales</taxon>
        <taxon>Bacillaceae</taxon>
        <taxon>Heyndrickxia</taxon>
    </lineage>
</organism>
<reference evidence="2 3" key="1">
    <citation type="submission" date="2023-03" db="EMBL/GenBank/DDBJ databases">
        <title>Bacillus Genome Sequencing.</title>
        <authorList>
            <person name="Dunlap C."/>
        </authorList>
    </citation>
    <scope>NUCLEOTIDE SEQUENCE [LARGE SCALE GENOMIC DNA]</scope>
    <source>
        <strain evidence="2 3">B-23453</strain>
    </source>
</reference>
<evidence type="ECO:0000256" key="1">
    <source>
        <dbReference type="SAM" id="MobiDB-lite"/>
    </source>
</evidence>
<dbReference type="EMBL" id="JARMAB010000023">
    <property type="protein sequence ID" value="MED1204446.1"/>
    <property type="molecule type" value="Genomic_DNA"/>
</dbReference>
<protein>
    <submittedName>
        <fullName evidence="2">Uncharacterized protein</fullName>
    </submittedName>
</protein>
<feature type="region of interest" description="Disordered" evidence="1">
    <location>
        <begin position="50"/>
        <end position="70"/>
    </location>
</feature>
<dbReference type="RefSeq" id="WP_066266332.1">
    <property type="nucleotide sequence ID" value="NZ_JARMAB010000023.1"/>
</dbReference>
<dbReference type="Proteomes" id="UP001341444">
    <property type="component" value="Unassembled WGS sequence"/>
</dbReference>
<accession>A0ABU6MID7</accession>
<evidence type="ECO:0000313" key="3">
    <source>
        <dbReference type="Proteomes" id="UP001341444"/>
    </source>
</evidence>